<protein>
    <submittedName>
        <fullName evidence="4">Acetyl-CoA acetyltransferase</fullName>
    </submittedName>
</protein>
<dbReference type="EMBL" id="NDWU01000011">
    <property type="protein sequence ID" value="PUA31973.1"/>
    <property type="molecule type" value="Genomic_DNA"/>
</dbReference>
<evidence type="ECO:0000259" key="3">
    <source>
        <dbReference type="Pfam" id="PF22691"/>
    </source>
</evidence>
<dbReference type="GO" id="GO:0016747">
    <property type="term" value="F:acyltransferase activity, transferring groups other than amino-acyl groups"/>
    <property type="evidence" value="ECO:0007669"/>
    <property type="project" value="InterPro"/>
</dbReference>
<dbReference type="PANTHER" id="PTHR42870:SF6">
    <property type="entry name" value="ACETYL-COA C-ACYLTRANSFERASE"/>
    <property type="match status" value="1"/>
</dbReference>
<proteinExistence type="predicted"/>
<sequence>MRDVAVIGVGMTKFGERWDKQLRDLFVEAGNEALKDANMGRDEVQALFVGNFSAGSFVGQEHVAPLLSDYLSLKSKPAFRVESACASSAMAFNLACMAVASGTYDIVMVGGVEKMTDVSAPEATSVYAKAMDAEWESFFGLTLPAAFALIARRHFVQYGTKPEQLAMVSVKNHRNGSKNPLAQFQFEVTVERVLSSPIVSDPLHVLDCSPVTDGAAAVILCSAELARKYTDTPVYVLGFGVASDSMALHDRPDITTLGAVVKASRQAYRMAGIEPKDVDVAELHDSFTIAEIILYEDLGFCEKGKGGMMIQEGETEIGGRIPVNPSGGLKARGHPVGASGAAQIVEIVKQLRGEAGRRQVPGAEIGMTQSMGGTASTCAVHIFGRRKR</sequence>
<feature type="domain" description="Thiolase C-terminal" evidence="3">
    <location>
        <begin position="240"/>
        <end position="385"/>
    </location>
</feature>
<dbReference type="NCBIfam" id="NF004720">
    <property type="entry name" value="PRK06064.1"/>
    <property type="match status" value="1"/>
</dbReference>
<dbReference type="GO" id="GO:0008299">
    <property type="term" value="P:isoprenoid biosynthetic process"/>
    <property type="evidence" value="ECO:0007669"/>
    <property type="project" value="UniProtKB-KW"/>
</dbReference>
<dbReference type="InterPro" id="IPR055140">
    <property type="entry name" value="Thiolase_C_2"/>
</dbReference>
<dbReference type="InterPro" id="IPR020616">
    <property type="entry name" value="Thiolase_N"/>
</dbReference>
<comment type="caution">
    <text evidence="4">The sequence shown here is derived from an EMBL/GenBank/DDBJ whole genome shotgun (WGS) entry which is preliminary data.</text>
</comment>
<accession>A0A2R7Y3C1</accession>
<dbReference type="Gene3D" id="3.40.47.10">
    <property type="match status" value="1"/>
</dbReference>
<dbReference type="PIRSF" id="PIRSF000429">
    <property type="entry name" value="Ac-CoA_Ac_transf"/>
    <property type="match status" value="1"/>
</dbReference>
<evidence type="ECO:0000313" key="4">
    <source>
        <dbReference type="EMBL" id="PUA31973.1"/>
    </source>
</evidence>
<dbReference type="Pfam" id="PF22691">
    <property type="entry name" value="Thiolase_C_1"/>
    <property type="match status" value="1"/>
</dbReference>
<dbReference type="InterPro" id="IPR002155">
    <property type="entry name" value="Thiolase"/>
</dbReference>
<dbReference type="CDD" id="cd00829">
    <property type="entry name" value="SCP-x_thiolase"/>
    <property type="match status" value="1"/>
</dbReference>
<evidence type="ECO:0000313" key="5">
    <source>
        <dbReference type="Proteomes" id="UP000244066"/>
    </source>
</evidence>
<organism evidence="4 5">
    <name type="scientific">Candidatus Terraquivivens tikiterensis</name>
    <dbReference type="NCBI Taxonomy" id="1980982"/>
    <lineage>
        <taxon>Archaea</taxon>
        <taxon>Nitrososphaerota</taxon>
        <taxon>Candidatus Wolframiiraptoraceae</taxon>
        <taxon>Candidatus Terraquivivens</taxon>
    </lineage>
</organism>
<dbReference type="InterPro" id="IPR016039">
    <property type="entry name" value="Thiolase-like"/>
</dbReference>
<dbReference type="Pfam" id="PF00108">
    <property type="entry name" value="Thiolase_N"/>
    <property type="match status" value="1"/>
</dbReference>
<feature type="domain" description="Thiolase N-terminal" evidence="2">
    <location>
        <begin position="4"/>
        <end position="223"/>
    </location>
</feature>
<keyword evidence="1" id="KW-0414">Isoprene biosynthesis</keyword>
<evidence type="ECO:0000259" key="2">
    <source>
        <dbReference type="Pfam" id="PF00108"/>
    </source>
</evidence>
<dbReference type="SUPFAM" id="SSF53901">
    <property type="entry name" value="Thiolase-like"/>
    <property type="match status" value="1"/>
</dbReference>
<name>A0A2R7Y3C1_9ARCH</name>
<dbReference type="PANTHER" id="PTHR42870">
    <property type="entry name" value="ACETYL-COA C-ACETYLTRANSFERASE"/>
    <property type="match status" value="1"/>
</dbReference>
<gene>
    <name evidence="4" type="ORF">B9J98_04830</name>
</gene>
<keyword evidence="4" id="KW-0808">Transferase</keyword>
<dbReference type="AlphaFoldDB" id="A0A2R7Y3C1"/>
<dbReference type="Proteomes" id="UP000244066">
    <property type="component" value="Unassembled WGS sequence"/>
</dbReference>
<reference evidence="4 5" key="1">
    <citation type="submission" date="2017-04" db="EMBL/GenBank/DDBJ databases">
        <title>Draft Aigarchaeota genome from a New Zealand hot spring.</title>
        <authorList>
            <person name="Reysenbach A.-L."/>
            <person name="Donaho J.A."/>
            <person name="Gerhart J."/>
            <person name="Kelley J.F."/>
            <person name="Kouba K."/>
            <person name="Podar M."/>
            <person name="Stott M."/>
        </authorList>
    </citation>
    <scope>NUCLEOTIDE SEQUENCE [LARGE SCALE GENOMIC DNA]</scope>
    <source>
        <strain evidence="4">NZ13_MG1</strain>
    </source>
</reference>
<evidence type="ECO:0000256" key="1">
    <source>
        <dbReference type="ARBA" id="ARBA00023229"/>
    </source>
</evidence>